<sequence length="354" mass="40409">MTNPESSLPPGFRFHPTDEELILHYLKNRAMSESIQVSIIAEVDIYKYDPWDLPAKAKFGDREWYFFSPRDRKYPNGVRPNRAAASGYWKATGTDKPIITSSGGYETIGVKKALVFYSGKPPRGDKTDWIMHEYRLSGSPNSSNKIHHHIHMKNKNTSSMRLDDWVLCRIYKKNNTQNTIIQSCEKELRDCSNLEESYLSTLPNLAQQTSNNNFKIPKTSSLTESLEDNNYTMLNRFLFDNPTDISTQQQQQQMDCSFFNIPTNNFQNNSQAPATYSSSSNSLKRPRAEDDYFETESSSGVVAGSGDLHHPLRSFHNSSLNSSVNFSNQMMGLPQYNSNIYNHQLSLNSHLGLR</sequence>
<evidence type="ECO:0000256" key="2">
    <source>
        <dbReference type="ARBA" id="ARBA00023015"/>
    </source>
</evidence>
<keyword evidence="3" id="KW-0238">DNA-binding</keyword>
<dbReference type="PROSITE" id="PS51005">
    <property type="entry name" value="NAC"/>
    <property type="match status" value="1"/>
</dbReference>
<protein>
    <submittedName>
        <fullName evidence="8">NAC domain protein</fullName>
    </submittedName>
</protein>
<dbReference type="Proteomes" id="UP000036987">
    <property type="component" value="Unassembled WGS sequence"/>
</dbReference>
<dbReference type="GO" id="GO:0005634">
    <property type="term" value="C:nucleus"/>
    <property type="evidence" value="ECO:0007669"/>
    <property type="project" value="UniProtKB-SubCell"/>
</dbReference>
<evidence type="ECO:0000313" key="9">
    <source>
        <dbReference type="Proteomes" id="UP000036987"/>
    </source>
</evidence>
<evidence type="ECO:0000256" key="1">
    <source>
        <dbReference type="ARBA" id="ARBA00004123"/>
    </source>
</evidence>
<dbReference type="GO" id="GO:0048608">
    <property type="term" value="P:reproductive structure development"/>
    <property type="evidence" value="ECO:0007669"/>
    <property type="project" value="UniProtKB-ARBA"/>
</dbReference>
<proteinExistence type="predicted"/>
<dbReference type="OrthoDB" id="1921961at2759"/>
<dbReference type="EMBL" id="LFYR01001032">
    <property type="protein sequence ID" value="KMZ65503.1"/>
    <property type="molecule type" value="Genomic_DNA"/>
</dbReference>
<dbReference type="PANTHER" id="PTHR31744:SF233">
    <property type="entry name" value="NAC DOMAIN-CONTAINING PROTEIN 72-LIKE"/>
    <property type="match status" value="1"/>
</dbReference>
<keyword evidence="2" id="KW-0805">Transcription regulation</keyword>
<feature type="domain" description="NAC" evidence="7">
    <location>
        <begin position="8"/>
        <end position="173"/>
    </location>
</feature>
<comment type="caution">
    <text evidence="8">The sequence shown here is derived from an EMBL/GenBank/DDBJ whole genome shotgun (WGS) entry which is preliminary data.</text>
</comment>
<reference evidence="9" key="1">
    <citation type="journal article" date="2016" name="Nature">
        <title>The genome of the seagrass Zostera marina reveals angiosperm adaptation to the sea.</title>
        <authorList>
            <person name="Olsen J.L."/>
            <person name="Rouze P."/>
            <person name="Verhelst B."/>
            <person name="Lin Y.-C."/>
            <person name="Bayer T."/>
            <person name="Collen J."/>
            <person name="Dattolo E."/>
            <person name="De Paoli E."/>
            <person name="Dittami S."/>
            <person name="Maumus F."/>
            <person name="Michel G."/>
            <person name="Kersting A."/>
            <person name="Lauritano C."/>
            <person name="Lohaus R."/>
            <person name="Toepel M."/>
            <person name="Tonon T."/>
            <person name="Vanneste K."/>
            <person name="Amirebrahimi M."/>
            <person name="Brakel J."/>
            <person name="Bostroem C."/>
            <person name="Chovatia M."/>
            <person name="Grimwood J."/>
            <person name="Jenkins J.W."/>
            <person name="Jueterbock A."/>
            <person name="Mraz A."/>
            <person name="Stam W.T."/>
            <person name="Tice H."/>
            <person name="Bornberg-Bauer E."/>
            <person name="Green P.J."/>
            <person name="Pearson G.A."/>
            <person name="Procaccini G."/>
            <person name="Duarte C.M."/>
            <person name="Schmutz J."/>
            <person name="Reusch T.B.H."/>
            <person name="Van de Peer Y."/>
        </authorList>
    </citation>
    <scope>NUCLEOTIDE SEQUENCE [LARGE SCALE GENOMIC DNA]</scope>
    <source>
        <strain evidence="9">cv. Finnish</strain>
    </source>
</reference>
<evidence type="ECO:0000256" key="4">
    <source>
        <dbReference type="ARBA" id="ARBA00023163"/>
    </source>
</evidence>
<dbReference type="OMA" id="MSESIQV"/>
<evidence type="ECO:0000256" key="6">
    <source>
        <dbReference type="SAM" id="MobiDB-lite"/>
    </source>
</evidence>
<dbReference type="SUPFAM" id="SSF101941">
    <property type="entry name" value="NAC domain"/>
    <property type="match status" value="1"/>
</dbReference>
<evidence type="ECO:0000313" key="8">
    <source>
        <dbReference type="EMBL" id="KMZ65503.1"/>
    </source>
</evidence>
<dbReference type="GO" id="GO:0009791">
    <property type="term" value="P:post-embryonic development"/>
    <property type="evidence" value="ECO:0007669"/>
    <property type="project" value="UniProtKB-ARBA"/>
</dbReference>
<evidence type="ECO:0000256" key="5">
    <source>
        <dbReference type="ARBA" id="ARBA00023242"/>
    </source>
</evidence>
<comment type="subcellular location">
    <subcellularLocation>
        <location evidence="1">Nucleus</location>
    </subcellularLocation>
</comment>
<dbReference type="InterPro" id="IPR003441">
    <property type="entry name" value="NAC-dom"/>
</dbReference>
<keyword evidence="9" id="KW-1185">Reference proteome</keyword>
<dbReference type="STRING" id="29655.A0A0K9P8W1"/>
<evidence type="ECO:0000256" key="3">
    <source>
        <dbReference type="ARBA" id="ARBA00023125"/>
    </source>
</evidence>
<dbReference type="GO" id="GO:0006355">
    <property type="term" value="P:regulation of DNA-templated transcription"/>
    <property type="evidence" value="ECO:0007669"/>
    <property type="project" value="InterPro"/>
</dbReference>
<dbReference type="Gene3D" id="2.170.150.80">
    <property type="entry name" value="NAC domain"/>
    <property type="match status" value="1"/>
</dbReference>
<keyword evidence="4" id="KW-0804">Transcription</keyword>
<accession>A0A0K9P8W1</accession>
<name>A0A0K9P8W1_ZOSMR</name>
<dbReference type="InterPro" id="IPR036093">
    <property type="entry name" value="NAC_dom_sf"/>
</dbReference>
<evidence type="ECO:0000259" key="7">
    <source>
        <dbReference type="PROSITE" id="PS51005"/>
    </source>
</evidence>
<dbReference type="PANTHER" id="PTHR31744">
    <property type="entry name" value="PROTEIN CUP-SHAPED COTYLEDON 2-RELATED"/>
    <property type="match status" value="1"/>
</dbReference>
<dbReference type="Pfam" id="PF02365">
    <property type="entry name" value="NAM"/>
    <property type="match status" value="1"/>
</dbReference>
<dbReference type="AlphaFoldDB" id="A0A0K9P8W1"/>
<dbReference type="GO" id="GO:0003677">
    <property type="term" value="F:DNA binding"/>
    <property type="evidence" value="ECO:0007669"/>
    <property type="project" value="UniProtKB-KW"/>
</dbReference>
<feature type="compositionally biased region" description="Polar residues" evidence="6">
    <location>
        <begin position="267"/>
        <end position="283"/>
    </location>
</feature>
<feature type="region of interest" description="Disordered" evidence="6">
    <location>
        <begin position="267"/>
        <end position="300"/>
    </location>
</feature>
<gene>
    <name evidence="8" type="ORF">ZOSMA_31G00910</name>
</gene>
<keyword evidence="5" id="KW-0539">Nucleus</keyword>
<organism evidence="8 9">
    <name type="scientific">Zostera marina</name>
    <name type="common">Eelgrass</name>
    <dbReference type="NCBI Taxonomy" id="29655"/>
    <lineage>
        <taxon>Eukaryota</taxon>
        <taxon>Viridiplantae</taxon>
        <taxon>Streptophyta</taxon>
        <taxon>Embryophyta</taxon>
        <taxon>Tracheophyta</taxon>
        <taxon>Spermatophyta</taxon>
        <taxon>Magnoliopsida</taxon>
        <taxon>Liliopsida</taxon>
        <taxon>Zosteraceae</taxon>
        <taxon>Zostera</taxon>
    </lineage>
</organism>
<dbReference type="FunFam" id="2.170.150.80:FF:000005">
    <property type="entry name" value="NAC transcription factor 56"/>
    <property type="match status" value="1"/>
</dbReference>